<dbReference type="EMBL" id="UOFA01000390">
    <property type="protein sequence ID" value="VAW48163.1"/>
    <property type="molecule type" value="Genomic_DNA"/>
</dbReference>
<sequence>MTKQEFLRFYESIAKVICSNNLDQIEFVKTLRYVLAHEASSMFPNKTQPELSQLTGLSRSQLNSALAGGKPVESTNKLSALLNQLWISKDEDGLIKKRGENSFYEIAQSILSSKYSPKTAENELLEFDAIQDYSTDCFLVKSRALNVSENISNANELYSIASDRLIETFLHNRSNSDKRYQNTIWEDGIHPKIAAELHQNIFKYFKDEVFTDLQVMFDQAVEDTQKIKSKKTYPVYGVSVFEFLEK</sequence>
<reference evidence="1" key="1">
    <citation type="submission" date="2018-06" db="EMBL/GenBank/DDBJ databases">
        <authorList>
            <person name="Zhirakovskaya E."/>
        </authorList>
    </citation>
    <scope>NUCLEOTIDE SEQUENCE</scope>
</reference>
<organism evidence="1">
    <name type="scientific">hydrothermal vent metagenome</name>
    <dbReference type="NCBI Taxonomy" id="652676"/>
    <lineage>
        <taxon>unclassified sequences</taxon>
        <taxon>metagenomes</taxon>
        <taxon>ecological metagenomes</taxon>
    </lineage>
</organism>
<protein>
    <submittedName>
        <fullName evidence="1">Uncharacterized protein</fullName>
    </submittedName>
</protein>
<evidence type="ECO:0000313" key="1">
    <source>
        <dbReference type="EMBL" id="VAW48163.1"/>
    </source>
</evidence>
<proteinExistence type="predicted"/>
<gene>
    <name evidence="1" type="ORF">MNBD_GAMMA02-1057</name>
</gene>
<name>A0A3B0W736_9ZZZZ</name>
<accession>A0A3B0W736</accession>
<dbReference type="AlphaFoldDB" id="A0A3B0W736"/>